<organism evidence="3 4">
    <name type="scientific">Spodoptera exigua</name>
    <name type="common">Beet armyworm</name>
    <name type="synonym">Noctua fulgens</name>
    <dbReference type="NCBI Taxonomy" id="7107"/>
    <lineage>
        <taxon>Eukaryota</taxon>
        <taxon>Metazoa</taxon>
        <taxon>Ecdysozoa</taxon>
        <taxon>Arthropoda</taxon>
        <taxon>Hexapoda</taxon>
        <taxon>Insecta</taxon>
        <taxon>Pterygota</taxon>
        <taxon>Neoptera</taxon>
        <taxon>Endopterygota</taxon>
        <taxon>Lepidoptera</taxon>
        <taxon>Glossata</taxon>
        <taxon>Ditrysia</taxon>
        <taxon>Noctuoidea</taxon>
        <taxon>Noctuidae</taxon>
        <taxon>Amphipyrinae</taxon>
        <taxon>Spodoptera</taxon>
    </lineage>
</organism>
<dbReference type="GO" id="GO:0019005">
    <property type="term" value="C:SCF ubiquitin ligase complex"/>
    <property type="evidence" value="ECO:0007669"/>
    <property type="project" value="TreeGrafter"/>
</dbReference>
<feature type="region of interest" description="Disordered" evidence="1">
    <location>
        <begin position="357"/>
        <end position="457"/>
    </location>
</feature>
<feature type="compositionally biased region" description="Polar residues" evidence="1">
    <location>
        <begin position="418"/>
        <end position="428"/>
    </location>
</feature>
<dbReference type="EMBL" id="JACKWZ010000576">
    <property type="protein sequence ID" value="KAF9406565.1"/>
    <property type="molecule type" value="Genomic_DNA"/>
</dbReference>
<dbReference type="Proteomes" id="UP000648187">
    <property type="component" value="Unassembled WGS sequence"/>
</dbReference>
<comment type="caution">
    <text evidence="3">The sequence shown here is derived from an EMBL/GenBank/DDBJ whole genome shotgun (WGS) entry which is preliminary data.</text>
</comment>
<dbReference type="Pfam" id="PF13415">
    <property type="entry name" value="Beta-prop_FBX42"/>
    <property type="match status" value="1"/>
</dbReference>
<feature type="domain" description="F-box" evidence="2">
    <location>
        <begin position="14"/>
        <end position="77"/>
    </location>
</feature>
<accession>A0A835G3L3</accession>
<evidence type="ECO:0000256" key="1">
    <source>
        <dbReference type="SAM" id="MobiDB-lite"/>
    </source>
</evidence>
<dbReference type="PANTHER" id="PTHR46432">
    <property type="entry name" value="F-BOX ONLY PROTEIN 42"/>
    <property type="match status" value="1"/>
</dbReference>
<dbReference type="InterPro" id="IPR052821">
    <property type="entry name" value="F-box_only_SRC"/>
</dbReference>
<feature type="compositionally biased region" description="Polar residues" evidence="1">
    <location>
        <begin position="436"/>
        <end position="445"/>
    </location>
</feature>
<dbReference type="AlphaFoldDB" id="A0A835G3L3"/>
<reference evidence="3" key="1">
    <citation type="submission" date="2020-08" db="EMBL/GenBank/DDBJ databases">
        <title>Spodoptera exigua strain:BAW_Kor-Di-RS1 Genome sequencing and assembly.</title>
        <authorList>
            <person name="Kim J."/>
            <person name="Nam H.Y."/>
            <person name="Kwon M."/>
            <person name="Choi J.H."/>
            <person name="Cho S.R."/>
            <person name="Kim G.-H."/>
        </authorList>
    </citation>
    <scope>NUCLEOTIDE SEQUENCE</scope>
    <source>
        <strain evidence="3">BAW_Kor-Di-RS1</strain>
        <tissue evidence="3">Whole-body</tissue>
    </source>
</reference>
<dbReference type="PANTHER" id="PTHR46432:SF1">
    <property type="entry name" value="F-BOX ONLY PROTEIN 42"/>
    <property type="match status" value="1"/>
</dbReference>
<sequence>MDIIHQSLSQQTLQSTIEDLPDEVLEFILGFLPPYKDLQNCMIVCKRWYNCSQNVLHKTSIKLIKAVGEFKILWKNITSTEMVPTITKRFSHAACVLENNMYIFGGCTTNATSFNDLWRFDLSIRQWVRPLATGTYPVPKAYTSMVHYKDCLIVFGGWTYPSLSQYYQNVTMFNEIHFYCVNTNKWILINATNCPPPMAGHSACMKGDEMVVFGGLIMSPIQNHQIQCSNDVWVLDIPTLTWRLQPTTKPRPAPRYAQSLISLDSDRLLLLGGVQTLQNRFVYSDCWVLTMKGPVWTWKELAVKNKEWASANIWCNPACRVGDKVVSLSRSRNGWNSAKPLVTSAVRLSALSRPEGAPVSVRVEQSLQRPLDRDQNINGRRGVLPRRLSNPPREEELNPNNEPVAGPSNEHERERSHNQAGNENNSDLNGRLVGVNSDSKQSNGIDINKKDLALRRNKNKNKGMKIVRQLQEANKYRMAAFACDTSQNNTPPENDLINQRQIAHLENRREPLPSPPNPPPSQPAVKKVKRNTLTMHVLDISTIVDGNSLNYVAWLCPRLGEMTGAPEELVMYSLVKGNGELIMFGGVHNDISILNYAEHQNMYSNSLHFITPPRDII</sequence>
<dbReference type="CDD" id="cd22110">
    <property type="entry name" value="F-box_FBXO42"/>
    <property type="match status" value="1"/>
</dbReference>
<keyword evidence="4" id="KW-1185">Reference proteome</keyword>
<dbReference type="Pfam" id="PF12937">
    <property type="entry name" value="F-box-like"/>
    <property type="match status" value="1"/>
</dbReference>
<evidence type="ECO:0000313" key="4">
    <source>
        <dbReference type="Proteomes" id="UP000648187"/>
    </source>
</evidence>
<dbReference type="Gene3D" id="1.20.1280.50">
    <property type="match status" value="1"/>
</dbReference>
<dbReference type="SMART" id="SM00256">
    <property type="entry name" value="FBOX"/>
    <property type="match status" value="1"/>
</dbReference>
<proteinExistence type="predicted"/>
<dbReference type="PROSITE" id="PS50181">
    <property type="entry name" value="FBOX"/>
    <property type="match status" value="1"/>
</dbReference>
<dbReference type="InterPro" id="IPR015915">
    <property type="entry name" value="Kelch-typ_b-propeller"/>
</dbReference>
<dbReference type="InterPro" id="IPR036047">
    <property type="entry name" value="F-box-like_dom_sf"/>
</dbReference>
<protein>
    <recommendedName>
        <fullName evidence="2">F-box domain-containing protein</fullName>
    </recommendedName>
</protein>
<dbReference type="SUPFAM" id="SSF81383">
    <property type="entry name" value="F-box domain"/>
    <property type="match status" value="1"/>
</dbReference>
<dbReference type="InterPro" id="IPR001810">
    <property type="entry name" value="F-box_dom"/>
</dbReference>
<dbReference type="SUPFAM" id="SSF117281">
    <property type="entry name" value="Kelch motif"/>
    <property type="match status" value="1"/>
</dbReference>
<gene>
    <name evidence="3" type="ORF">HW555_013115</name>
</gene>
<evidence type="ECO:0000259" key="2">
    <source>
        <dbReference type="PROSITE" id="PS50181"/>
    </source>
</evidence>
<evidence type="ECO:0000313" key="3">
    <source>
        <dbReference type="EMBL" id="KAF9406565.1"/>
    </source>
</evidence>
<dbReference type="Gene3D" id="2.120.10.80">
    <property type="entry name" value="Kelch-type beta propeller"/>
    <property type="match status" value="1"/>
</dbReference>
<dbReference type="GO" id="GO:1990756">
    <property type="term" value="F:ubiquitin-like ligase-substrate adaptor activity"/>
    <property type="evidence" value="ECO:0007669"/>
    <property type="project" value="TreeGrafter"/>
</dbReference>
<name>A0A835G3L3_SPOEX</name>